<feature type="domain" description="VWFC" evidence="3">
    <location>
        <begin position="7"/>
        <end position="72"/>
    </location>
</feature>
<organism evidence="5">
    <name type="scientific">Octopus bimaculoides</name>
    <name type="common">California two-spotted octopus</name>
    <dbReference type="NCBI Taxonomy" id="37653"/>
    <lineage>
        <taxon>Eukaryota</taxon>
        <taxon>Metazoa</taxon>
        <taxon>Spiralia</taxon>
        <taxon>Lophotrochozoa</taxon>
        <taxon>Mollusca</taxon>
        <taxon>Cephalopoda</taxon>
        <taxon>Coleoidea</taxon>
        <taxon>Octopodiformes</taxon>
        <taxon>Octopoda</taxon>
        <taxon>Incirrata</taxon>
        <taxon>Octopodidae</taxon>
        <taxon>Octopus</taxon>
    </lineage>
</organism>
<dbReference type="InterPro" id="IPR050941">
    <property type="entry name" value="CCN"/>
</dbReference>
<dbReference type="GO" id="GO:0007155">
    <property type="term" value="P:cell adhesion"/>
    <property type="evidence" value="ECO:0007669"/>
    <property type="project" value="TreeGrafter"/>
</dbReference>
<keyword evidence="2" id="KW-1015">Disulfide bond</keyword>
<evidence type="ECO:0000259" key="4">
    <source>
        <dbReference type="PROSITE" id="PS51670"/>
    </source>
</evidence>
<feature type="disulfide bond" evidence="2">
    <location>
        <begin position="337"/>
        <end position="371"/>
    </location>
</feature>
<dbReference type="InterPro" id="IPR001007">
    <property type="entry name" value="VWF_dom"/>
</dbReference>
<evidence type="ECO:0000313" key="5">
    <source>
        <dbReference type="EMBL" id="KOF98904.1"/>
    </source>
</evidence>
<dbReference type="SUPFAM" id="SSF57603">
    <property type="entry name" value="FnI-like domain"/>
    <property type="match status" value="2"/>
</dbReference>
<dbReference type="GO" id="GO:0031012">
    <property type="term" value="C:extracellular matrix"/>
    <property type="evidence" value="ECO:0007669"/>
    <property type="project" value="TreeGrafter"/>
</dbReference>
<dbReference type="GO" id="GO:0005178">
    <property type="term" value="F:integrin binding"/>
    <property type="evidence" value="ECO:0007669"/>
    <property type="project" value="TreeGrafter"/>
</dbReference>
<evidence type="ECO:0008006" key="6">
    <source>
        <dbReference type="Google" id="ProtNLM"/>
    </source>
</evidence>
<dbReference type="GO" id="GO:0005615">
    <property type="term" value="C:extracellular space"/>
    <property type="evidence" value="ECO:0007669"/>
    <property type="project" value="TreeGrafter"/>
</dbReference>
<dbReference type="InterPro" id="IPR003582">
    <property type="entry name" value="ShKT_dom"/>
</dbReference>
<gene>
    <name evidence="5" type="ORF">OCBIM_22021677mg</name>
</gene>
<comment type="caution">
    <text evidence="2">Lacks conserved residue(s) required for the propagation of feature annotation.</text>
</comment>
<dbReference type="AlphaFoldDB" id="A0A0L8IBX5"/>
<feature type="domain" description="VWFC" evidence="3">
    <location>
        <begin position="173"/>
        <end position="240"/>
    </location>
</feature>
<feature type="domain" description="ShKT" evidence="4">
    <location>
        <begin position="337"/>
        <end position="371"/>
    </location>
</feature>
<dbReference type="SMART" id="SM00214">
    <property type="entry name" value="VWC"/>
    <property type="match status" value="4"/>
</dbReference>
<dbReference type="OrthoDB" id="6158317at2759"/>
<dbReference type="EMBL" id="KQ416051">
    <property type="protein sequence ID" value="KOF98904.1"/>
    <property type="molecule type" value="Genomic_DNA"/>
</dbReference>
<dbReference type="SMART" id="SM00254">
    <property type="entry name" value="ShKT"/>
    <property type="match status" value="2"/>
</dbReference>
<dbReference type="PROSITE" id="PS01208">
    <property type="entry name" value="VWFC_1"/>
    <property type="match status" value="2"/>
</dbReference>
<protein>
    <recommendedName>
        <fullName evidence="6">VWFC domain-containing protein</fullName>
    </recommendedName>
</protein>
<evidence type="ECO:0000259" key="3">
    <source>
        <dbReference type="PROSITE" id="PS50184"/>
    </source>
</evidence>
<keyword evidence="1" id="KW-0732">Signal</keyword>
<dbReference type="PROSITE" id="PS50184">
    <property type="entry name" value="VWFC_2"/>
    <property type="match status" value="2"/>
</dbReference>
<dbReference type="PROSITE" id="PS51670">
    <property type="entry name" value="SHKT"/>
    <property type="match status" value="1"/>
</dbReference>
<evidence type="ECO:0000256" key="2">
    <source>
        <dbReference type="PROSITE-ProRule" id="PRU01005"/>
    </source>
</evidence>
<dbReference type="GO" id="GO:0045597">
    <property type="term" value="P:positive regulation of cell differentiation"/>
    <property type="evidence" value="ECO:0007669"/>
    <property type="project" value="TreeGrafter"/>
</dbReference>
<evidence type="ECO:0000256" key="1">
    <source>
        <dbReference type="ARBA" id="ARBA00022729"/>
    </source>
</evidence>
<sequence length="425" mass="46941">MYCHSCRACLVGSKIYKPGETWQESCSMTCVCEDGLRGIARCYDKCAQFANLPPNCQKVKLAGECCPKIKCDQGTIIDSGGSSNKSTGHSIHGCVFAGKHYNEGEKWRDGCKYFCECSDGKRGIYICKERCTNLGVIPSHCGVINDPHDDCCRQMVCTNITEIISRTTPAALGKCYYKGQSYTKGQSWEDGCSLRCTCEDDTTGYYSCIDRCPGYSSIPTTCKLKPDPKDPKCCKMPDCQSSNKLVPLRSLRNGFGRSPRPINSQQNVCLFNHTTYHQGDSWNVGCEMECDCTNAKKQQFKCQSRCNQYFSIPSNCQKVYVNNSCCPQVQCTSNPVCKDLGSVCQSAGTQICQGKFKDFALINCRKTCGYCGGGGPVSTTLPADCLDIDPRCADYTGFDVCSAVLFKFAVVNCRRYCQYCDQPIP</sequence>
<proteinExistence type="predicted"/>
<reference evidence="5" key="1">
    <citation type="submission" date="2015-07" db="EMBL/GenBank/DDBJ databases">
        <title>MeaNS - Measles Nucleotide Surveillance Program.</title>
        <authorList>
            <person name="Tran T."/>
            <person name="Druce J."/>
        </authorList>
    </citation>
    <scope>NUCLEOTIDE SEQUENCE</scope>
    <source>
        <strain evidence="5">UCB-OBI-ISO-001</strain>
        <tissue evidence="5">Gonad</tissue>
    </source>
</reference>
<dbReference type="PANTHER" id="PTHR11348">
    <property type="entry name" value="CONNECTIVE TISSUE GROWTH FACTOR-RELATED"/>
    <property type="match status" value="1"/>
</dbReference>
<dbReference type="GO" id="GO:0007165">
    <property type="term" value="P:signal transduction"/>
    <property type="evidence" value="ECO:0007669"/>
    <property type="project" value="TreeGrafter"/>
</dbReference>
<accession>A0A0L8IBX5</accession>
<dbReference type="PANTHER" id="PTHR11348:SF17">
    <property type="entry name" value="CCN"/>
    <property type="match status" value="1"/>
</dbReference>
<dbReference type="GO" id="GO:0008201">
    <property type="term" value="F:heparin binding"/>
    <property type="evidence" value="ECO:0007669"/>
    <property type="project" value="TreeGrafter"/>
</dbReference>
<name>A0A0L8IBX5_OCTBM</name>